<dbReference type="Pfam" id="PF11807">
    <property type="entry name" value="UstYa"/>
    <property type="match status" value="1"/>
</dbReference>
<dbReference type="AlphaFoldDB" id="A0A9P4IKP2"/>
<proteinExistence type="inferred from homology"/>
<comment type="pathway">
    <text evidence="1">Mycotoxin biosynthesis.</text>
</comment>
<dbReference type="GO" id="GO:0043386">
    <property type="term" value="P:mycotoxin biosynthetic process"/>
    <property type="evidence" value="ECO:0007669"/>
    <property type="project" value="InterPro"/>
</dbReference>
<dbReference type="PANTHER" id="PTHR33365">
    <property type="entry name" value="YALI0B05434P"/>
    <property type="match status" value="1"/>
</dbReference>
<keyword evidence="4" id="KW-1185">Reference proteome</keyword>
<reference evidence="3" key="1">
    <citation type="journal article" date="2020" name="Stud. Mycol.">
        <title>101 Dothideomycetes genomes: a test case for predicting lifestyles and emergence of pathogens.</title>
        <authorList>
            <person name="Haridas S."/>
            <person name="Albert R."/>
            <person name="Binder M."/>
            <person name="Bloem J."/>
            <person name="Labutti K."/>
            <person name="Salamov A."/>
            <person name="Andreopoulos B."/>
            <person name="Baker S."/>
            <person name="Barry K."/>
            <person name="Bills G."/>
            <person name="Bluhm B."/>
            <person name="Cannon C."/>
            <person name="Castanera R."/>
            <person name="Culley D."/>
            <person name="Daum C."/>
            <person name="Ezra D."/>
            <person name="Gonzalez J."/>
            <person name="Henrissat B."/>
            <person name="Kuo A."/>
            <person name="Liang C."/>
            <person name="Lipzen A."/>
            <person name="Lutzoni F."/>
            <person name="Magnuson J."/>
            <person name="Mondo S."/>
            <person name="Nolan M."/>
            <person name="Ohm R."/>
            <person name="Pangilinan J."/>
            <person name="Park H.-J."/>
            <person name="Ramirez L."/>
            <person name="Alfaro M."/>
            <person name="Sun H."/>
            <person name="Tritt A."/>
            <person name="Yoshinaga Y."/>
            <person name="Zwiers L.-H."/>
            <person name="Turgeon B."/>
            <person name="Goodwin S."/>
            <person name="Spatafora J."/>
            <person name="Crous P."/>
            <person name="Grigoriev I."/>
        </authorList>
    </citation>
    <scope>NUCLEOTIDE SEQUENCE</scope>
    <source>
        <strain evidence="3">CBS 133067</strain>
    </source>
</reference>
<evidence type="ECO:0000313" key="3">
    <source>
        <dbReference type="EMBL" id="KAF2101010.1"/>
    </source>
</evidence>
<dbReference type="Proteomes" id="UP000799772">
    <property type="component" value="Unassembled WGS sequence"/>
</dbReference>
<evidence type="ECO:0008006" key="5">
    <source>
        <dbReference type="Google" id="ProtNLM"/>
    </source>
</evidence>
<sequence>MSTGHFSFGSVDPATETIRLVTKRFSGGLEVSPNGTIYRLASPGEAAYVGEPSKQIDWAWEELLRGLYIDLDGEDAKSVRGHTIQWPGTEKWFSGLNIYHSLHCLNLVRQGFYPDYYAMEGSAEHGSLHADVHVDHCIDYIRQTLQCSADLSPIEWEWNTILNKPMFKADTAHTCRDWTAIDGWARERSFDWKEKRPALSQAHTSSSEAPSKY</sequence>
<evidence type="ECO:0000256" key="1">
    <source>
        <dbReference type="ARBA" id="ARBA00004685"/>
    </source>
</evidence>
<comment type="similarity">
    <text evidence="2">Belongs to the ustYa family.</text>
</comment>
<dbReference type="OrthoDB" id="3687641at2759"/>
<accession>A0A9P4IKP2</accession>
<evidence type="ECO:0000313" key="4">
    <source>
        <dbReference type="Proteomes" id="UP000799772"/>
    </source>
</evidence>
<evidence type="ECO:0000256" key="2">
    <source>
        <dbReference type="ARBA" id="ARBA00035112"/>
    </source>
</evidence>
<comment type="caution">
    <text evidence="3">The sequence shown here is derived from an EMBL/GenBank/DDBJ whole genome shotgun (WGS) entry which is preliminary data.</text>
</comment>
<dbReference type="PANTHER" id="PTHR33365:SF4">
    <property type="entry name" value="CYCLOCHLOROTINE BIOSYNTHESIS PROTEIN O"/>
    <property type="match status" value="1"/>
</dbReference>
<organism evidence="3 4">
    <name type="scientific">Rhizodiscina lignyota</name>
    <dbReference type="NCBI Taxonomy" id="1504668"/>
    <lineage>
        <taxon>Eukaryota</taxon>
        <taxon>Fungi</taxon>
        <taxon>Dikarya</taxon>
        <taxon>Ascomycota</taxon>
        <taxon>Pezizomycotina</taxon>
        <taxon>Dothideomycetes</taxon>
        <taxon>Pleosporomycetidae</taxon>
        <taxon>Aulographales</taxon>
        <taxon>Rhizodiscinaceae</taxon>
        <taxon>Rhizodiscina</taxon>
    </lineage>
</organism>
<protein>
    <recommendedName>
        <fullName evidence="5">Tat pathway signal sequence</fullName>
    </recommendedName>
</protein>
<dbReference type="InterPro" id="IPR021765">
    <property type="entry name" value="UstYa-like"/>
</dbReference>
<dbReference type="EMBL" id="ML978124">
    <property type="protein sequence ID" value="KAF2101010.1"/>
    <property type="molecule type" value="Genomic_DNA"/>
</dbReference>
<name>A0A9P4IKP2_9PEZI</name>
<gene>
    <name evidence="3" type="ORF">NA57DRAFT_74603</name>
</gene>